<dbReference type="RefSeq" id="WP_309531877.1">
    <property type="nucleotide sequence ID" value="NZ_CP133721.1"/>
</dbReference>
<dbReference type="PROSITE" id="PS51257">
    <property type="entry name" value="PROKAR_LIPOPROTEIN"/>
    <property type="match status" value="1"/>
</dbReference>
<keyword evidence="5" id="KW-0998">Cell outer membrane</keyword>
<evidence type="ECO:0000256" key="5">
    <source>
        <dbReference type="ARBA" id="ARBA00023237"/>
    </source>
</evidence>
<sequence length="852" mass="97374">MKFLTSKIVLFFLLGLFFYSCSEVRKLKKNEYLLHDNKIVVNGKVSKLEELELQLYQKPNSKLVGFKPRVQLYNLIRKNPDSTYQVWLDRKPKRKEKMTHLFSAKQVDRIGKSFFVSGYNDFLKRVGEAPVVLDSVKTQKSTKRLFAYYLNRGYFDAKISAKTDTLKNRKARVSYSITTGNPFLIDSITKSIESPVVDSIYQALAGDSYLEIGKPYTSNNVYNEVKRISKEFRNKGLYHFQENNVKFDADTIGKTKSQRISLNVVIKDRTVKQGDTLVAQPFKIYRIGRVNIFTDKQFNEKNAAIDSTTYKNVHIYSSGKLRYRPKALTDAIFIEQGKIFSDDAKVLTGKSLSNLKMFAFPQIQFIEDGKDKNTLTANIVLSPLKRRQFNIKADFTTSNIQDFGISGFMGITFRNIFKGAEILDFSMRGSLGSSSKLSNPDNLFFNVREYGADVKLTIPRFFSPFNTKKIIKKEMFPTTTLSFGLSKQTNIGLDKESYTSNFFYDWISTKRKERKYRLDLFNLQFIRNLNVANYYNVYSYSYNVLNSLAPTYAPTQDFYDSSGNLTFAGADNFVSYITNGGNSSLTPIDEDYQTIRSIGERKYRLTENNLIVSSSFSYSINSKTDFNDIEFYTIRTKIESAGNLLSLLGKSLGNSKDINGNQTLFGIQYSQYIKGEIEYIKHLHIRKKSSLAFRAFGGIAVPYGNSNSIPFTRSYFAGGSNDNRGWLAYRLGPGSSKSVNDFNEANLKLAMNLEYRFTIFGKLNGALFTDAGNIWNVYDNVEDENFTFNGIKSLKDVALGSGFGFRYDLGFFVIRTDFGFKTYNPAKEYAQRWFKGMSINEGVFNIGINYPF</sequence>
<dbReference type="EMBL" id="CP133721">
    <property type="protein sequence ID" value="WMW77527.1"/>
    <property type="molecule type" value="Genomic_DNA"/>
</dbReference>
<dbReference type="Gene3D" id="2.40.160.50">
    <property type="entry name" value="membrane protein fhac: a member of the omp85/tpsb transporter family"/>
    <property type="match status" value="1"/>
</dbReference>
<keyword evidence="4" id="KW-0472">Membrane</keyword>
<comment type="subcellular location">
    <subcellularLocation>
        <location evidence="1">Membrane</location>
    </subcellularLocation>
</comment>
<proteinExistence type="predicted"/>
<dbReference type="Pfam" id="PF01103">
    <property type="entry name" value="Omp85"/>
    <property type="match status" value="1"/>
</dbReference>
<protein>
    <submittedName>
        <fullName evidence="7">BamA/TamA family outer membrane protein</fullName>
    </submittedName>
</protein>
<reference evidence="7" key="1">
    <citation type="submission" date="2023-09" db="EMBL/GenBank/DDBJ databases">
        <title>Flavobacterium sp. 20NA77.7 isolated from freshwater.</title>
        <authorList>
            <person name="Le V."/>
            <person name="Ko S.-R."/>
            <person name="Ahn C.-Y."/>
            <person name="Oh H.-M."/>
        </authorList>
    </citation>
    <scope>NUCLEOTIDE SEQUENCE</scope>
    <source>
        <strain evidence="7">20NA77.7</strain>
    </source>
</reference>
<keyword evidence="3" id="KW-0732">Signal</keyword>
<name>A0ABY9R8E3_9FLAO</name>
<accession>A0ABY9R8E3</accession>
<feature type="domain" description="Bacterial surface antigen (D15)" evidence="6">
    <location>
        <begin position="657"/>
        <end position="832"/>
    </location>
</feature>
<evidence type="ECO:0000256" key="1">
    <source>
        <dbReference type="ARBA" id="ARBA00004370"/>
    </source>
</evidence>
<evidence type="ECO:0000256" key="4">
    <source>
        <dbReference type="ARBA" id="ARBA00023136"/>
    </source>
</evidence>
<evidence type="ECO:0000256" key="3">
    <source>
        <dbReference type="ARBA" id="ARBA00022729"/>
    </source>
</evidence>
<evidence type="ECO:0000313" key="8">
    <source>
        <dbReference type="Proteomes" id="UP001180481"/>
    </source>
</evidence>
<dbReference type="PANTHER" id="PTHR12815:SF47">
    <property type="entry name" value="TRANSLOCATION AND ASSEMBLY MODULE SUBUNIT TAMA"/>
    <property type="match status" value="1"/>
</dbReference>
<dbReference type="InterPro" id="IPR039910">
    <property type="entry name" value="D15-like"/>
</dbReference>
<evidence type="ECO:0000256" key="2">
    <source>
        <dbReference type="ARBA" id="ARBA00022692"/>
    </source>
</evidence>
<evidence type="ECO:0000259" key="6">
    <source>
        <dbReference type="Pfam" id="PF01103"/>
    </source>
</evidence>
<evidence type="ECO:0000313" key="7">
    <source>
        <dbReference type="EMBL" id="WMW77527.1"/>
    </source>
</evidence>
<dbReference type="InterPro" id="IPR000184">
    <property type="entry name" value="Bac_surfAg_D15"/>
</dbReference>
<dbReference type="Proteomes" id="UP001180481">
    <property type="component" value="Chromosome"/>
</dbReference>
<gene>
    <name evidence="7" type="ORF">RF683_08525</name>
</gene>
<organism evidence="7 8">
    <name type="scientific">Flavobacterium nakdongensis</name>
    <dbReference type="NCBI Taxonomy" id="3073563"/>
    <lineage>
        <taxon>Bacteria</taxon>
        <taxon>Pseudomonadati</taxon>
        <taxon>Bacteroidota</taxon>
        <taxon>Flavobacteriia</taxon>
        <taxon>Flavobacteriales</taxon>
        <taxon>Flavobacteriaceae</taxon>
        <taxon>Flavobacterium</taxon>
    </lineage>
</organism>
<keyword evidence="8" id="KW-1185">Reference proteome</keyword>
<keyword evidence="2" id="KW-0812">Transmembrane</keyword>
<dbReference type="PANTHER" id="PTHR12815">
    <property type="entry name" value="SORTING AND ASSEMBLY MACHINERY SAMM50 PROTEIN FAMILY MEMBER"/>
    <property type="match status" value="1"/>
</dbReference>
<dbReference type="Gene3D" id="3.10.20.310">
    <property type="entry name" value="membrane protein fhac"/>
    <property type="match status" value="1"/>
</dbReference>